<evidence type="ECO:0000256" key="1">
    <source>
        <dbReference type="ARBA" id="ARBA00004370"/>
    </source>
</evidence>
<dbReference type="GO" id="GO:0030288">
    <property type="term" value="C:outer membrane-bounded periplasmic space"/>
    <property type="evidence" value="ECO:0007669"/>
    <property type="project" value="TreeGrafter"/>
</dbReference>
<reference evidence="12 13" key="1">
    <citation type="submission" date="2019-06" db="EMBL/GenBank/DDBJ databases">
        <authorList>
            <person name="Livingstone P."/>
            <person name="Whitworth D."/>
        </authorList>
    </citation>
    <scope>NUCLEOTIDE SEQUENCE [LARGE SCALE GENOMIC DNA]</scope>
    <source>
        <strain evidence="12 13">AM401</strain>
    </source>
</reference>
<evidence type="ECO:0000256" key="3">
    <source>
        <dbReference type="ARBA" id="ARBA00022679"/>
    </source>
</evidence>
<dbReference type="OrthoDB" id="9766909at2"/>
<keyword evidence="8 10" id="KW-0472">Membrane</keyword>
<comment type="caution">
    <text evidence="12">The sequence shown here is derived from an EMBL/GenBank/DDBJ whole genome shotgun (WGS) entry which is preliminary data.</text>
</comment>
<dbReference type="AlphaFoldDB" id="A0A540X8U1"/>
<evidence type="ECO:0000256" key="5">
    <source>
        <dbReference type="ARBA" id="ARBA00022960"/>
    </source>
</evidence>
<name>A0A540X8U1_9BACT</name>
<dbReference type="PANTHER" id="PTHR32282:SF27">
    <property type="entry name" value="PENICILLIN-BINDING PROTEIN 1A"/>
    <property type="match status" value="1"/>
</dbReference>
<dbReference type="GO" id="GO:0071555">
    <property type="term" value="P:cell wall organization"/>
    <property type="evidence" value="ECO:0007669"/>
    <property type="project" value="UniProtKB-KW"/>
</dbReference>
<evidence type="ECO:0000313" key="13">
    <source>
        <dbReference type="Proteomes" id="UP000315369"/>
    </source>
</evidence>
<dbReference type="EMBL" id="VIFM01000004">
    <property type="protein sequence ID" value="TQF17723.1"/>
    <property type="molecule type" value="Genomic_DNA"/>
</dbReference>
<dbReference type="GO" id="GO:0016020">
    <property type="term" value="C:membrane"/>
    <property type="evidence" value="ECO:0007669"/>
    <property type="project" value="UniProtKB-SubCell"/>
</dbReference>
<evidence type="ECO:0000256" key="7">
    <source>
        <dbReference type="ARBA" id="ARBA00022989"/>
    </source>
</evidence>
<evidence type="ECO:0000256" key="10">
    <source>
        <dbReference type="SAM" id="Phobius"/>
    </source>
</evidence>
<dbReference type="Pfam" id="PF00912">
    <property type="entry name" value="Transgly"/>
    <property type="match status" value="1"/>
</dbReference>
<keyword evidence="13" id="KW-1185">Reference proteome</keyword>
<dbReference type="PANTHER" id="PTHR32282">
    <property type="entry name" value="BINDING PROTEIN TRANSPEPTIDASE, PUTATIVE-RELATED"/>
    <property type="match status" value="1"/>
</dbReference>
<proteinExistence type="predicted"/>
<evidence type="ECO:0000259" key="11">
    <source>
        <dbReference type="Pfam" id="PF00912"/>
    </source>
</evidence>
<evidence type="ECO:0000256" key="4">
    <source>
        <dbReference type="ARBA" id="ARBA00022692"/>
    </source>
</evidence>
<evidence type="ECO:0000313" key="12">
    <source>
        <dbReference type="EMBL" id="TQF17723.1"/>
    </source>
</evidence>
<dbReference type="GO" id="GO:0008955">
    <property type="term" value="F:peptidoglycan glycosyltransferase activity"/>
    <property type="evidence" value="ECO:0007669"/>
    <property type="project" value="TreeGrafter"/>
</dbReference>
<comment type="subcellular location">
    <subcellularLocation>
        <location evidence="1">Membrane</location>
    </subcellularLocation>
</comment>
<dbReference type="InterPro" id="IPR036950">
    <property type="entry name" value="PBP_transglycosylase"/>
</dbReference>
<dbReference type="GO" id="GO:0009252">
    <property type="term" value="P:peptidoglycan biosynthetic process"/>
    <property type="evidence" value="ECO:0007669"/>
    <property type="project" value="UniProtKB-KW"/>
</dbReference>
<evidence type="ECO:0000256" key="9">
    <source>
        <dbReference type="ARBA" id="ARBA00023316"/>
    </source>
</evidence>
<protein>
    <recommendedName>
        <fullName evidence="11">Glycosyl transferase family 51 domain-containing protein</fullName>
    </recommendedName>
</protein>
<feature type="domain" description="Glycosyl transferase family 51" evidence="11">
    <location>
        <begin position="83"/>
        <end position="245"/>
    </location>
</feature>
<evidence type="ECO:0000256" key="8">
    <source>
        <dbReference type="ARBA" id="ARBA00023136"/>
    </source>
</evidence>
<keyword evidence="4 10" id="KW-0812">Transmembrane</keyword>
<dbReference type="InterPro" id="IPR023346">
    <property type="entry name" value="Lysozyme-like_dom_sf"/>
</dbReference>
<comment type="pathway">
    <text evidence="2">Cell wall biogenesis; peptidoglycan biosynthesis.</text>
</comment>
<gene>
    <name evidence="12" type="ORF">FJV41_01780</name>
</gene>
<keyword evidence="6" id="KW-0573">Peptidoglycan synthesis</keyword>
<organism evidence="12 13">
    <name type="scientific">Myxococcus llanfairpwllgwyngyllgogerychwyrndrobwllllantysiliogogogochensis</name>
    <dbReference type="NCBI Taxonomy" id="2590453"/>
    <lineage>
        <taxon>Bacteria</taxon>
        <taxon>Pseudomonadati</taxon>
        <taxon>Myxococcota</taxon>
        <taxon>Myxococcia</taxon>
        <taxon>Myxococcales</taxon>
        <taxon>Cystobacterineae</taxon>
        <taxon>Myxococcaceae</taxon>
        <taxon>Myxococcus</taxon>
    </lineage>
</organism>
<dbReference type="SUPFAM" id="SSF53955">
    <property type="entry name" value="Lysozyme-like"/>
    <property type="match status" value="1"/>
</dbReference>
<feature type="transmembrane region" description="Helical" evidence="10">
    <location>
        <begin position="26"/>
        <end position="47"/>
    </location>
</feature>
<keyword evidence="5" id="KW-0133">Cell shape</keyword>
<keyword evidence="7 10" id="KW-1133">Transmembrane helix</keyword>
<accession>A0A540X8U1</accession>
<evidence type="ECO:0000256" key="2">
    <source>
        <dbReference type="ARBA" id="ARBA00004752"/>
    </source>
</evidence>
<dbReference type="Proteomes" id="UP000315369">
    <property type="component" value="Unassembled WGS sequence"/>
</dbReference>
<keyword evidence="3" id="KW-0808">Transferase</keyword>
<dbReference type="GO" id="GO:0008360">
    <property type="term" value="P:regulation of cell shape"/>
    <property type="evidence" value="ECO:0007669"/>
    <property type="project" value="UniProtKB-KW"/>
</dbReference>
<dbReference type="InterPro" id="IPR050396">
    <property type="entry name" value="Glycosyltr_51/Transpeptidase"/>
</dbReference>
<dbReference type="Gene3D" id="1.10.3810.10">
    <property type="entry name" value="Biosynthetic peptidoglycan transglycosylase-like"/>
    <property type="match status" value="1"/>
</dbReference>
<evidence type="ECO:0000256" key="6">
    <source>
        <dbReference type="ARBA" id="ARBA00022984"/>
    </source>
</evidence>
<sequence>MSQSPRSAPDRSVSPKPKRRGVFRRLARGTLVLLAIVGIPFGLYVTWVSHQLPSVSRLGEENPERTNYMRLAISEGQLPENFAVTWLPLSSMSNALVCGVVKAEDTIFFQHRGFNYRQTLLAIHGRLNGRVVGHSTITMQLARNLFLGPEQTFERKLREILLTRDLEREVPKQRILQLYLNIMELGPGIWGVGQASQYYFQKQPAQLDAFEGTLLAAIAPAPRQPLEGPNRERARKKQASVLWRMFISGLLGPEQYQSLALRHQVLFQALEKGVSLQEALRIPTPADVQPPPVPFRVVTEEIPEERMLEESCGYRSELGYYTGPNPVPKF</sequence>
<dbReference type="InterPro" id="IPR001264">
    <property type="entry name" value="Glyco_trans_51"/>
</dbReference>
<keyword evidence="9" id="KW-0961">Cell wall biogenesis/degradation</keyword>